<accession>S5N4U0</accession>
<dbReference type="AlphaFoldDB" id="S5N4U0"/>
<evidence type="ECO:0000313" key="1">
    <source>
        <dbReference type="EMBL" id="AGR57490.1"/>
    </source>
</evidence>
<gene>
    <name evidence="1" type="ORF">A464_304</name>
</gene>
<dbReference type="EMBL" id="CP006608">
    <property type="protein sequence ID" value="AGR57490.1"/>
    <property type="molecule type" value="Genomic_DNA"/>
</dbReference>
<organism evidence="1 2">
    <name type="scientific">Salmonella bongori N268-08</name>
    <dbReference type="NCBI Taxonomy" id="1197719"/>
    <lineage>
        <taxon>Bacteria</taxon>
        <taxon>Pseudomonadati</taxon>
        <taxon>Pseudomonadota</taxon>
        <taxon>Gammaproteobacteria</taxon>
        <taxon>Enterobacterales</taxon>
        <taxon>Enterobacteriaceae</taxon>
        <taxon>Salmonella</taxon>
    </lineage>
</organism>
<dbReference type="Proteomes" id="UP000015042">
    <property type="component" value="Chromosome"/>
</dbReference>
<proteinExistence type="predicted"/>
<dbReference type="PATRIC" id="fig|1197719.3.peg.305"/>
<dbReference type="KEGG" id="sbz:A464_304"/>
<reference evidence="1 2" key="1">
    <citation type="submission" date="2013-07" db="EMBL/GenBank/DDBJ databases">
        <title>Genome sequence of Salmonella bongori N268-08 - a rare clinical isolate.</title>
        <authorList>
            <person name="Marti R."/>
            <person name="Hagens S."/>
            <person name="Loessner M.J."/>
            <person name="Klumpp J."/>
        </authorList>
    </citation>
    <scope>NUCLEOTIDE SEQUENCE [LARGE SCALE GENOMIC DNA]</scope>
    <source>
        <strain evidence="1 2">N268-08</strain>
    </source>
</reference>
<evidence type="ECO:0000313" key="2">
    <source>
        <dbReference type="Proteomes" id="UP000015042"/>
    </source>
</evidence>
<protein>
    <submittedName>
        <fullName evidence="1">Uncharacterized protein</fullName>
    </submittedName>
</protein>
<dbReference type="HOGENOM" id="CLU_3221695_0_0_6"/>
<sequence length="44" mass="4592">MSASHGGCLASSRFCETSLMLAGPLSLNKLDLPTMASFTLSDTE</sequence>
<name>S5N4U0_SALBN</name>